<evidence type="ECO:0000256" key="8">
    <source>
        <dbReference type="ARBA" id="ARBA00023136"/>
    </source>
</evidence>
<name>A0A8H5BX62_9AGAR</name>
<organism evidence="12 13">
    <name type="scientific">Ephemerocybe angulata</name>
    <dbReference type="NCBI Taxonomy" id="980116"/>
    <lineage>
        <taxon>Eukaryota</taxon>
        <taxon>Fungi</taxon>
        <taxon>Dikarya</taxon>
        <taxon>Basidiomycota</taxon>
        <taxon>Agaricomycotina</taxon>
        <taxon>Agaricomycetes</taxon>
        <taxon>Agaricomycetidae</taxon>
        <taxon>Agaricales</taxon>
        <taxon>Agaricineae</taxon>
        <taxon>Psathyrellaceae</taxon>
        <taxon>Ephemerocybe</taxon>
    </lineage>
</organism>
<feature type="transmembrane region" description="Helical" evidence="10">
    <location>
        <begin position="1334"/>
        <end position="1359"/>
    </location>
</feature>
<dbReference type="Pfam" id="PF06422">
    <property type="entry name" value="PDR_CDR"/>
    <property type="match status" value="2"/>
</dbReference>
<dbReference type="InterPro" id="IPR034001">
    <property type="entry name" value="ABCG_PDR_1"/>
</dbReference>
<dbReference type="Proteomes" id="UP000541558">
    <property type="component" value="Unassembled WGS sequence"/>
</dbReference>
<feature type="region of interest" description="Disordered" evidence="9">
    <location>
        <begin position="750"/>
        <end position="791"/>
    </location>
</feature>
<accession>A0A8H5BX62</accession>
<reference evidence="12 13" key="1">
    <citation type="journal article" date="2020" name="ISME J.">
        <title>Uncovering the hidden diversity of litter-decomposition mechanisms in mushroom-forming fungi.</title>
        <authorList>
            <person name="Floudas D."/>
            <person name="Bentzer J."/>
            <person name="Ahren D."/>
            <person name="Johansson T."/>
            <person name="Persson P."/>
            <person name="Tunlid A."/>
        </authorList>
    </citation>
    <scope>NUCLEOTIDE SEQUENCE [LARGE SCALE GENOMIC DNA]</scope>
    <source>
        <strain evidence="12 13">CBS 175.51</strain>
    </source>
</reference>
<sequence length="1563" mass="173106">MSSCSITPSALPPSMFALWDSDITCVTDVPRDQSLPDTLAVDPDKFAPGTPFTFLHDRRDRAEIKPRQLGVAFRNVEVQGIGASASFQPTLGSLFNPLSVVEEIKNARHPPLKRILSGFEGVVKPGEMLLVLGSPGAGCSTMLKTLANHTEEYHAVSGERHYDSISPADLKRYFRGDVQYCPEDDIHFPTLTVEQTIDFAATTRTPRTRSDGTRSQFVETVTTILTTVFGLRHVRKTPVGNQQIRGISGGQKKRVSIAEALATRACIGCWDNSTRGLDASTALEFVQALRIATDTMKLGTVVSIYQAGESLYKHFDKVCVIYEGRMAYFGPADKAKDYFIDMGYEPANRQTTPDFLVAVTDPGARIPRAGVASQPRTADEFAQYFKASKLGRENAEEVDQYISTYSGNTESAKAYAQSARAEFAKRSGMKNPYMLTIPQQVAAVMRRKIQIIRGSMLATGINLFSYVFQAIITGTVFLRMPEATSAFFSRSGVLFFALLFSALNTMAEIPALFAQREIVLRHEKAALYHPFVEMLAHTLVDIPIALVITTVFVIILYFMTGLQRSPEQFLTFLLSLLVLSLTMKSWFRAIAAAFKSEATAQVVAGLSTLALSIYTGYTIPKPSMIGALRWITYINPLRYGFEAILTNEFRTLRGACSSLVPQGPGYENVSLENQVCAVVGAQPGQDFVDGAEFARLSYGFSYSKTWMNLGIIIAFGVGFTVLLLVFSEYNTSTSHDSTVALFKRGTKVKKAKRDAPGNSGDDKEVGLDNLKPVDDKHHAPSAQSPLDAKPPTQTDVFDIFTWQNIKYTVPISGEPDRTLLNEVSGDDKEFGLDNLKPVDDKHHAPSAQSPLDAKPPTQTDIFDIFTWQNIKYTVPISGEPDRTLLNEVSGDDKEFGLDNLKPVDDKHHAPSAQPPLDAKPPTQTDIFTWQNIKYTVPISGEPDRTLLNEVYGYVAPGKLTALMGESGAGKTTLLNVLAKRLYSGTVTGDMLVNGQALPADFQSQTGYVQQMDTHEPTSTVREALIFSAKLRQPPSVPLEEKLAYVEKCIDICGLTEYAEAAIGSLNVEYKKRSTIAVELAAKPKLLLFLDEPTSGLDSQFAWAIVSFLRSLADQGQAILCTIHQPSAELFQVFDRLLLLKMGGQTVYFGDLGTNATKLINYFERNGGRHCEGHENPAEYMLDVIGAGATASTSADWHNLWLQSPEAASTQEEIKTIISEGINRGAVQTELTSEFATPWLVQVKELIVRGINSYWRDPTYLMAKLVLNTLAGLFIGFTFFKAKDTQQGTQNKLFAIFMCEILTVPLATQLMVPFISIRNVYEIRERPSRMYSWTALVTAQILVEIPWNIVGAASLFFTWFWTVGFQNDRAGYTYLMMGIVNPLYYSSIGQAVAAMSPDAQTGALLFSLLFSFVLTFNGVLQPFRQLGWWRWMYRLSPGTYLIEGLLGQALGQQDINCSAVEFVKITPPSGLTCAEYMNPYISFAGGYLQNPDASADCNFCSTRTTDQFLEASFNIYYSHRWRNVGIMLAFVVFNVSAIYIFTYLFRIRTGSLLPSFRRFKKKKN</sequence>
<feature type="transmembrane region" description="Helical" evidence="10">
    <location>
        <begin position="705"/>
        <end position="726"/>
    </location>
</feature>
<dbReference type="Gene3D" id="3.40.50.300">
    <property type="entry name" value="P-loop containing nucleotide triphosphate hydrolases"/>
    <property type="match status" value="2"/>
</dbReference>
<evidence type="ECO:0000313" key="13">
    <source>
        <dbReference type="Proteomes" id="UP000541558"/>
    </source>
</evidence>
<evidence type="ECO:0000256" key="1">
    <source>
        <dbReference type="ARBA" id="ARBA00004141"/>
    </source>
</evidence>
<comment type="caution">
    <text evidence="12">The sequence shown here is derived from an EMBL/GenBank/DDBJ whole genome shotgun (WGS) entry which is preliminary data.</text>
</comment>
<dbReference type="InterPro" id="IPR013525">
    <property type="entry name" value="ABC2_TM"/>
</dbReference>
<dbReference type="CDD" id="cd03232">
    <property type="entry name" value="ABCG_PDR_domain2"/>
    <property type="match status" value="1"/>
</dbReference>
<dbReference type="GO" id="GO:0016020">
    <property type="term" value="C:membrane"/>
    <property type="evidence" value="ECO:0007669"/>
    <property type="project" value="UniProtKB-SubCell"/>
</dbReference>
<keyword evidence="3" id="KW-0813">Transport</keyword>
<dbReference type="PANTHER" id="PTHR19241">
    <property type="entry name" value="ATP-BINDING CASSETTE TRANSPORTER"/>
    <property type="match status" value="1"/>
</dbReference>
<evidence type="ECO:0000256" key="9">
    <source>
        <dbReference type="SAM" id="MobiDB-lite"/>
    </source>
</evidence>
<keyword evidence="5" id="KW-0547">Nucleotide-binding</keyword>
<comment type="similarity">
    <text evidence="2">Belongs to the ABC transporter superfamily. ABCG family. PDR (TC 3.A.1.205) subfamily.</text>
</comment>
<feature type="compositionally biased region" description="Basic and acidic residues" evidence="9">
    <location>
        <begin position="760"/>
        <end position="778"/>
    </location>
</feature>
<feature type="compositionally biased region" description="Basic and acidic residues" evidence="9">
    <location>
        <begin position="830"/>
        <end position="843"/>
    </location>
</feature>
<dbReference type="PROSITE" id="PS50893">
    <property type="entry name" value="ABC_TRANSPORTER_2"/>
    <property type="match status" value="2"/>
</dbReference>
<keyword evidence="4 10" id="KW-0812">Transmembrane</keyword>
<evidence type="ECO:0000259" key="11">
    <source>
        <dbReference type="PROSITE" id="PS50893"/>
    </source>
</evidence>
<comment type="subcellular location">
    <subcellularLocation>
        <location evidence="1">Membrane</location>
        <topology evidence="1">Multi-pass membrane protein</topology>
    </subcellularLocation>
</comment>
<dbReference type="FunFam" id="3.40.50.300:FF:000054">
    <property type="entry name" value="ABC multidrug transporter atrF"/>
    <property type="match status" value="1"/>
</dbReference>
<dbReference type="InterPro" id="IPR034003">
    <property type="entry name" value="ABCG_PDR_2"/>
</dbReference>
<feature type="transmembrane region" description="Helical" evidence="10">
    <location>
        <begin position="1523"/>
        <end position="1544"/>
    </location>
</feature>
<feature type="transmembrane region" description="Helical" evidence="10">
    <location>
        <begin position="1371"/>
        <end position="1392"/>
    </location>
</feature>
<feature type="transmembrane region" description="Helical" evidence="10">
    <location>
        <begin position="1292"/>
        <end position="1314"/>
    </location>
</feature>
<dbReference type="Pfam" id="PF19055">
    <property type="entry name" value="ABC2_membrane_7"/>
    <property type="match status" value="1"/>
</dbReference>
<feature type="domain" description="ABC transporter" evidence="11">
    <location>
        <begin position="927"/>
        <end position="1166"/>
    </location>
</feature>
<dbReference type="EMBL" id="JAACJK010000116">
    <property type="protein sequence ID" value="KAF5330158.1"/>
    <property type="molecule type" value="Genomic_DNA"/>
</dbReference>
<evidence type="ECO:0000256" key="10">
    <source>
        <dbReference type="SAM" id="Phobius"/>
    </source>
</evidence>
<keyword evidence="7 10" id="KW-1133">Transmembrane helix</keyword>
<feature type="transmembrane region" description="Helical" evidence="10">
    <location>
        <begin position="569"/>
        <end position="587"/>
    </location>
</feature>
<dbReference type="OrthoDB" id="245989at2759"/>
<dbReference type="Pfam" id="PF01061">
    <property type="entry name" value="ABC2_membrane"/>
    <property type="match status" value="2"/>
</dbReference>
<dbReference type="InterPro" id="IPR017871">
    <property type="entry name" value="ABC_transporter-like_CS"/>
</dbReference>
<feature type="transmembrane region" description="Helical" evidence="10">
    <location>
        <begin position="456"/>
        <end position="480"/>
    </location>
</feature>
<feature type="domain" description="ABC transporter" evidence="11">
    <location>
        <begin position="98"/>
        <end position="348"/>
    </location>
</feature>
<dbReference type="Pfam" id="PF14510">
    <property type="entry name" value="ABC_trans_N"/>
    <property type="match status" value="1"/>
</dbReference>
<dbReference type="InterPro" id="IPR003439">
    <property type="entry name" value="ABC_transporter-like_ATP-bd"/>
</dbReference>
<evidence type="ECO:0000256" key="7">
    <source>
        <dbReference type="ARBA" id="ARBA00022989"/>
    </source>
</evidence>
<evidence type="ECO:0000313" key="12">
    <source>
        <dbReference type="EMBL" id="KAF5330158.1"/>
    </source>
</evidence>
<dbReference type="InterPro" id="IPR029481">
    <property type="entry name" value="ABC_trans_N"/>
</dbReference>
<feature type="transmembrane region" description="Helical" evidence="10">
    <location>
        <begin position="1398"/>
        <end position="1419"/>
    </location>
</feature>
<dbReference type="PROSITE" id="PS00211">
    <property type="entry name" value="ABC_TRANSPORTER_1"/>
    <property type="match status" value="1"/>
</dbReference>
<proteinExistence type="inferred from homology"/>
<dbReference type="InterPro" id="IPR043926">
    <property type="entry name" value="ABCG_dom"/>
</dbReference>
<evidence type="ECO:0000256" key="6">
    <source>
        <dbReference type="ARBA" id="ARBA00022840"/>
    </source>
</evidence>
<evidence type="ECO:0000256" key="5">
    <source>
        <dbReference type="ARBA" id="ARBA00022741"/>
    </source>
</evidence>
<dbReference type="CDD" id="cd03233">
    <property type="entry name" value="ABCG_PDR_domain1"/>
    <property type="match status" value="1"/>
</dbReference>
<feature type="transmembrane region" description="Helical" evidence="10">
    <location>
        <begin position="1260"/>
        <end position="1280"/>
    </location>
</feature>
<feature type="compositionally biased region" description="Basic and acidic residues" evidence="9">
    <location>
        <begin position="895"/>
        <end position="908"/>
    </location>
</feature>
<gene>
    <name evidence="12" type="ORF">D9611_010596</name>
</gene>
<evidence type="ECO:0000256" key="3">
    <source>
        <dbReference type="ARBA" id="ARBA00022448"/>
    </source>
</evidence>
<feature type="region of interest" description="Disordered" evidence="9">
    <location>
        <begin position="895"/>
        <end position="921"/>
    </location>
</feature>
<dbReference type="GO" id="GO:0140359">
    <property type="term" value="F:ABC-type transporter activity"/>
    <property type="evidence" value="ECO:0007669"/>
    <property type="project" value="InterPro"/>
</dbReference>
<dbReference type="InterPro" id="IPR003593">
    <property type="entry name" value="AAA+_ATPase"/>
</dbReference>
<dbReference type="SUPFAM" id="SSF52540">
    <property type="entry name" value="P-loop containing nucleoside triphosphate hydrolases"/>
    <property type="match status" value="2"/>
</dbReference>
<keyword evidence="13" id="KW-1185">Reference proteome</keyword>
<dbReference type="GO" id="GO:0016887">
    <property type="term" value="F:ATP hydrolysis activity"/>
    <property type="evidence" value="ECO:0007669"/>
    <property type="project" value="InterPro"/>
</dbReference>
<evidence type="ECO:0000256" key="4">
    <source>
        <dbReference type="ARBA" id="ARBA00022692"/>
    </source>
</evidence>
<evidence type="ECO:0000256" key="2">
    <source>
        <dbReference type="ARBA" id="ARBA00006012"/>
    </source>
</evidence>
<dbReference type="SMART" id="SM00382">
    <property type="entry name" value="AAA"/>
    <property type="match status" value="2"/>
</dbReference>
<dbReference type="GO" id="GO:0005524">
    <property type="term" value="F:ATP binding"/>
    <property type="evidence" value="ECO:0007669"/>
    <property type="project" value="UniProtKB-KW"/>
</dbReference>
<dbReference type="Pfam" id="PF00005">
    <property type="entry name" value="ABC_tran"/>
    <property type="match status" value="2"/>
</dbReference>
<feature type="transmembrane region" description="Helical" evidence="10">
    <location>
        <begin position="534"/>
        <end position="557"/>
    </location>
</feature>
<feature type="transmembrane region" description="Helical" evidence="10">
    <location>
        <begin position="492"/>
        <end position="514"/>
    </location>
</feature>
<dbReference type="InterPro" id="IPR010929">
    <property type="entry name" value="PDR_CDR_ABC"/>
</dbReference>
<keyword evidence="6" id="KW-0067">ATP-binding</keyword>
<feature type="region of interest" description="Disordered" evidence="9">
    <location>
        <begin position="830"/>
        <end position="856"/>
    </location>
</feature>
<keyword evidence="8 10" id="KW-0472">Membrane</keyword>
<dbReference type="InterPro" id="IPR027417">
    <property type="entry name" value="P-loop_NTPase"/>
</dbReference>
<protein>
    <recommendedName>
        <fullName evidence="11">ABC transporter domain-containing protein</fullName>
    </recommendedName>
</protein>
<feature type="transmembrane region" description="Helical" evidence="10">
    <location>
        <begin position="599"/>
        <end position="619"/>
    </location>
</feature>